<comment type="caution">
    <text evidence="18">The sequence shown here is derived from an EMBL/GenBank/DDBJ whole genome shotgun (WGS) entry which is preliminary data.</text>
</comment>
<evidence type="ECO:0000313" key="19">
    <source>
        <dbReference type="Proteomes" id="UP000437736"/>
    </source>
</evidence>
<evidence type="ECO:0000256" key="11">
    <source>
        <dbReference type="ARBA" id="ARBA00023008"/>
    </source>
</evidence>
<keyword evidence="8" id="KW-1278">Translocase</keyword>
<dbReference type="NCBIfam" id="TIGR02866">
    <property type="entry name" value="CoxB"/>
    <property type="match status" value="1"/>
</dbReference>
<name>A0ABW9QVK1_9ACTN</name>
<protein>
    <recommendedName>
        <fullName evidence="3">cytochrome-c oxidase</fullName>
        <ecNumber evidence="3">7.1.1.9</ecNumber>
    </recommendedName>
    <alternativeName>
        <fullName evidence="14">Cytochrome aa3 subunit 2</fullName>
    </alternativeName>
</protein>
<evidence type="ECO:0000256" key="16">
    <source>
        <dbReference type="SAM" id="Phobius"/>
    </source>
</evidence>
<dbReference type="PANTHER" id="PTHR22888:SF9">
    <property type="entry name" value="CYTOCHROME C OXIDASE SUBUNIT 2"/>
    <property type="match status" value="1"/>
</dbReference>
<evidence type="ECO:0000256" key="2">
    <source>
        <dbReference type="ARBA" id="ARBA00007866"/>
    </source>
</evidence>
<comment type="similarity">
    <text evidence="2">Belongs to the cytochrome c oxidase subunit 2 family.</text>
</comment>
<evidence type="ECO:0000256" key="14">
    <source>
        <dbReference type="ARBA" id="ARBA00031399"/>
    </source>
</evidence>
<evidence type="ECO:0000256" key="12">
    <source>
        <dbReference type="ARBA" id="ARBA00023136"/>
    </source>
</evidence>
<comment type="catalytic activity">
    <reaction evidence="15">
        <text>4 Fe(II)-[cytochrome c] + O2 + 8 H(+)(in) = 4 Fe(III)-[cytochrome c] + 2 H2O + 4 H(+)(out)</text>
        <dbReference type="Rhea" id="RHEA:11436"/>
        <dbReference type="Rhea" id="RHEA-COMP:10350"/>
        <dbReference type="Rhea" id="RHEA-COMP:14399"/>
        <dbReference type="ChEBI" id="CHEBI:15377"/>
        <dbReference type="ChEBI" id="CHEBI:15378"/>
        <dbReference type="ChEBI" id="CHEBI:15379"/>
        <dbReference type="ChEBI" id="CHEBI:29033"/>
        <dbReference type="ChEBI" id="CHEBI:29034"/>
        <dbReference type="EC" id="7.1.1.9"/>
    </reaction>
</comment>
<dbReference type="Proteomes" id="UP000437736">
    <property type="component" value="Unassembled WGS sequence"/>
</dbReference>
<feature type="transmembrane region" description="Helical" evidence="16">
    <location>
        <begin position="76"/>
        <end position="95"/>
    </location>
</feature>
<dbReference type="Gene3D" id="1.10.287.90">
    <property type="match status" value="1"/>
</dbReference>
<dbReference type="InterPro" id="IPR002429">
    <property type="entry name" value="CcO_II-like_C"/>
</dbReference>
<dbReference type="InterPro" id="IPR001505">
    <property type="entry name" value="Copper_CuA"/>
</dbReference>
<dbReference type="SUPFAM" id="SSF81464">
    <property type="entry name" value="Cytochrome c oxidase subunit II-like, transmembrane region"/>
    <property type="match status" value="1"/>
</dbReference>
<keyword evidence="9" id="KW-0249">Electron transport</keyword>
<evidence type="ECO:0000313" key="18">
    <source>
        <dbReference type="EMBL" id="MST33884.1"/>
    </source>
</evidence>
<keyword evidence="19" id="KW-1185">Reference proteome</keyword>
<keyword evidence="18" id="KW-0560">Oxidoreductase</keyword>
<comment type="subcellular location">
    <subcellularLocation>
        <location evidence="1">Membrane</location>
        <topology evidence="1">Multi-pass membrane protein</topology>
    </subcellularLocation>
</comment>
<reference evidence="18 19" key="1">
    <citation type="submission" date="2019-11" db="EMBL/GenBank/DDBJ databases">
        <title>Acidiferrimicrobium australis gen. nov., sp. nov., an acidophilic and obligately heterotrophic, member of the Actinobacteria that catalyses dissimilatory oxido- reduction of iron isolated from metal-rich acidic water in Chile.</title>
        <authorList>
            <person name="Gonzalez D."/>
            <person name="Huber K."/>
            <person name="Hedrich S."/>
            <person name="Rojas-Villalobos C."/>
            <person name="Quatrini R."/>
            <person name="Dinamarca M.A."/>
            <person name="Schwarz A."/>
            <person name="Canales C."/>
            <person name="Nancucheo I."/>
        </authorList>
    </citation>
    <scope>NUCLEOTIDE SEQUENCE [LARGE SCALE GENOMIC DNA]</scope>
    <source>
        <strain evidence="18 19">USS-CCA1</strain>
    </source>
</reference>
<feature type="domain" description="Cytochrome oxidase subunit II copper A binding" evidence="17">
    <location>
        <begin position="106"/>
        <end position="232"/>
    </location>
</feature>
<evidence type="ECO:0000256" key="10">
    <source>
        <dbReference type="ARBA" id="ARBA00022989"/>
    </source>
</evidence>
<dbReference type="EC" id="7.1.1.9" evidence="3"/>
<keyword evidence="4" id="KW-0813">Transport</keyword>
<evidence type="ECO:0000256" key="13">
    <source>
        <dbReference type="ARBA" id="ARBA00024688"/>
    </source>
</evidence>
<organism evidence="18 19">
    <name type="scientific">Acidiferrimicrobium australe</name>
    <dbReference type="NCBI Taxonomy" id="2664430"/>
    <lineage>
        <taxon>Bacteria</taxon>
        <taxon>Bacillati</taxon>
        <taxon>Actinomycetota</taxon>
        <taxon>Acidimicrobiia</taxon>
        <taxon>Acidimicrobiales</taxon>
        <taxon>Acidimicrobiaceae</taxon>
        <taxon>Acidiferrimicrobium</taxon>
    </lineage>
</organism>
<evidence type="ECO:0000256" key="3">
    <source>
        <dbReference type="ARBA" id="ARBA00012949"/>
    </source>
</evidence>
<dbReference type="PANTHER" id="PTHR22888">
    <property type="entry name" value="CYTOCHROME C OXIDASE, SUBUNIT II"/>
    <property type="match status" value="1"/>
</dbReference>
<evidence type="ECO:0000256" key="5">
    <source>
        <dbReference type="ARBA" id="ARBA00022660"/>
    </source>
</evidence>
<dbReference type="PROSITE" id="PS00078">
    <property type="entry name" value="COX2"/>
    <property type="match status" value="1"/>
</dbReference>
<dbReference type="InterPro" id="IPR014222">
    <property type="entry name" value="Cyt_c_oxidase_su2"/>
</dbReference>
<dbReference type="InterPro" id="IPR036257">
    <property type="entry name" value="Cyt_c_oxidase_su2_TM_sf"/>
</dbReference>
<keyword evidence="7" id="KW-0479">Metal-binding</keyword>
<feature type="transmembrane region" description="Helical" evidence="16">
    <location>
        <begin position="34"/>
        <end position="55"/>
    </location>
</feature>
<dbReference type="Gene3D" id="2.60.40.420">
    <property type="entry name" value="Cupredoxins - blue copper proteins"/>
    <property type="match status" value="1"/>
</dbReference>
<dbReference type="InterPro" id="IPR045187">
    <property type="entry name" value="CcO_II"/>
</dbReference>
<keyword evidence="6 16" id="KW-0812">Transmembrane</keyword>
<evidence type="ECO:0000256" key="4">
    <source>
        <dbReference type="ARBA" id="ARBA00022448"/>
    </source>
</evidence>
<keyword evidence="12 16" id="KW-0472">Membrane</keyword>
<evidence type="ECO:0000256" key="15">
    <source>
        <dbReference type="ARBA" id="ARBA00047816"/>
    </source>
</evidence>
<dbReference type="SUPFAM" id="SSF49503">
    <property type="entry name" value="Cupredoxins"/>
    <property type="match status" value="1"/>
</dbReference>
<dbReference type="EMBL" id="WJHE01000760">
    <property type="protein sequence ID" value="MST33884.1"/>
    <property type="molecule type" value="Genomic_DNA"/>
</dbReference>
<evidence type="ECO:0000256" key="7">
    <source>
        <dbReference type="ARBA" id="ARBA00022723"/>
    </source>
</evidence>
<proteinExistence type="inferred from homology"/>
<evidence type="ECO:0000256" key="9">
    <source>
        <dbReference type="ARBA" id="ARBA00022982"/>
    </source>
</evidence>
<keyword evidence="11" id="KW-0186">Copper</keyword>
<dbReference type="PRINTS" id="PR01166">
    <property type="entry name" value="CYCOXIDASEII"/>
</dbReference>
<dbReference type="InterPro" id="IPR008972">
    <property type="entry name" value="Cupredoxin"/>
</dbReference>
<evidence type="ECO:0000256" key="1">
    <source>
        <dbReference type="ARBA" id="ARBA00004141"/>
    </source>
</evidence>
<keyword evidence="10 16" id="KW-1133">Transmembrane helix</keyword>
<evidence type="ECO:0000256" key="8">
    <source>
        <dbReference type="ARBA" id="ARBA00022967"/>
    </source>
</evidence>
<evidence type="ECO:0000259" key="17">
    <source>
        <dbReference type="PROSITE" id="PS50857"/>
    </source>
</evidence>
<comment type="function">
    <text evidence="13">Subunits I and II form the functional core of the enzyme complex. Electrons originating in cytochrome c are transferred via heme a and Cu(A) to the binuclear center formed by heme a3 and Cu(B).</text>
</comment>
<gene>
    <name evidence="18" type="primary">coxB</name>
    <name evidence="18" type="ORF">GHK86_14295</name>
</gene>
<dbReference type="PROSITE" id="PS50857">
    <property type="entry name" value="COX2_CUA"/>
    <property type="match status" value="1"/>
</dbReference>
<sequence length="246" mass="27805">MIPLHTGVLATYWGSPKGVTTYSKLVHDLWSLNYYIALPIAAIVLGGIVWCVVRYRARPGEDRKPRQFQYHIPIEATYTIIPLILVAVIFGYMYGIENKETRVSKHPGLVIKVQAFQWGWRFTYPNGHQELGSVATEPNINDESALPVLYMPIHETVQIDLSSVDVIHTFYVPEFLYNRDAIPGVKNQVDFNVTTAGQWIGECNQLCGIYHAFMRFKVDAMPKAAFDAWYHAQKPNSLTIAGASKS</sequence>
<dbReference type="Pfam" id="PF00116">
    <property type="entry name" value="COX2"/>
    <property type="match status" value="1"/>
</dbReference>
<keyword evidence="5" id="KW-0679">Respiratory chain</keyword>
<accession>A0ABW9QVK1</accession>
<dbReference type="GO" id="GO:0016491">
    <property type="term" value="F:oxidoreductase activity"/>
    <property type="evidence" value="ECO:0007669"/>
    <property type="project" value="UniProtKB-KW"/>
</dbReference>
<evidence type="ECO:0000256" key="6">
    <source>
        <dbReference type="ARBA" id="ARBA00022692"/>
    </source>
</evidence>